<dbReference type="GO" id="GO:0016787">
    <property type="term" value="F:hydrolase activity"/>
    <property type="evidence" value="ECO:0007669"/>
    <property type="project" value="UniProtKB-KW"/>
</dbReference>
<dbReference type="Pfam" id="PF00561">
    <property type="entry name" value="Abhydrolase_1"/>
    <property type="match status" value="1"/>
</dbReference>
<dbReference type="GO" id="GO:0016020">
    <property type="term" value="C:membrane"/>
    <property type="evidence" value="ECO:0007669"/>
    <property type="project" value="TreeGrafter"/>
</dbReference>
<dbReference type="InterPro" id="IPR000073">
    <property type="entry name" value="AB_hydrolase_1"/>
</dbReference>
<sequence>MWSNPVNAQINPKGIWHRFALTLFYCYAIFLTGCASLPNKTVTQLDQRQVEYVATHHGQPVIVFESGIAGTIDEWSDVFPTISKEYSALTYNRPGHGKSVTTQSPRDGDHIIDELRLLLLQQGYTPPYILVGHSMGGFYMQYFARRYPEEVQALVLVDSAHPKQVEGNGSIEHYPLVFRLMFDWLASPTTKEEYLGMFSTGRKMLALPTVTGKPVIILNAAKALKDHSALANDWNAMRWDLPKLYPGSQQIWVDSNHDIPHEQPQAVIDAIHTAVATSTPPTAIESSSNK</sequence>
<evidence type="ECO:0000313" key="4">
    <source>
        <dbReference type="Proteomes" id="UP000253940"/>
    </source>
</evidence>
<dbReference type="EMBL" id="CP031222">
    <property type="protein sequence ID" value="AXI03385.1"/>
    <property type="molecule type" value="Genomic_DNA"/>
</dbReference>
<keyword evidence="1" id="KW-0472">Membrane</keyword>
<dbReference type="InterPro" id="IPR029058">
    <property type="entry name" value="AB_hydrolase_fold"/>
</dbReference>
<keyword evidence="4" id="KW-1185">Reference proteome</keyword>
<keyword evidence="1" id="KW-0812">Transmembrane</keyword>
<dbReference type="KEGG" id="mbah:HYN46_11360"/>
<dbReference type="OrthoDB" id="9780765at2"/>
<proteinExistence type="predicted"/>
<reference evidence="3 4" key="1">
    <citation type="submission" date="2018-07" db="EMBL/GenBank/DDBJ databases">
        <title>Genome sequencing of Moraxellaceae gen. HYN0046.</title>
        <authorList>
            <person name="Kim M."/>
            <person name="Yi H."/>
        </authorList>
    </citation>
    <scope>NUCLEOTIDE SEQUENCE [LARGE SCALE GENOMIC DNA]</scope>
    <source>
        <strain evidence="3 4">HYN0046</strain>
    </source>
</reference>
<dbReference type="Proteomes" id="UP000253940">
    <property type="component" value="Chromosome"/>
</dbReference>
<evidence type="ECO:0000259" key="2">
    <source>
        <dbReference type="Pfam" id="PF00561"/>
    </source>
</evidence>
<dbReference type="Gene3D" id="3.40.50.1820">
    <property type="entry name" value="alpha/beta hydrolase"/>
    <property type="match status" value="1"/>
</dbReference>
<keyword evidence="3" id="KW-0378">Hydrolase</keyword>
<gene>
    <name evidence="3" type="ORF">HYN46_11360</name>
</gene>
<accession>A0A345P7X6</accession>
<dbReference type="AlphaFoldDB" id="A0A345P7X6"/>
<dbReference type="PANTHER" id="PTHR43798">
    <property type="entry name" value="MONOACYLGLYCEROL LIPASE"/>
    <property type="match status" value="1"/>
</dbReference>
<dbReference type="SUPFAM" id="SSF53474">
    <property type="entry name" value="alpha/beta-Hydrolases"/>
    <property type="match status" value="1"/>
</dbReference>
<feature type="domain" description="AB hydrolase-1" evidence="2">
    <location>
        <begin position="60"/>
        <end position="160"/>
    </location>
</feature>
<evidence type="ECO:0000313" key="3">
    <source>
        <dbReference type="EMBL" id="AXI03385.1"/>
    </source>
</evidence>
<keyword evidence="1" id="KW-1133">Transmembrane helix</keyword>
<evidence type="ECO:0000256" key="1">
    <source>
        <dbReference type="SAM" id="Phobius"/>
    </source>
</evidence>
<organism evidence="3 4">
    <name type="scientific">Aquirhabdus parva</name>
    <dbReference type="NCBI Taxonomy" id="2283318"/>
    <lineage>
        <taxon>Bacteria</taxon>
        <taxon>Pseudomonadati</taxon>
        <taxon>Pseudomonadota</taxon>
        <taxon>Gammaproteobacteria</taxon>
        <taxon>Moraxellales</taxon>
        <taxon>Moraxellaceae</taxon>
        <taxon>Aquirhabdus</taxon>
    </lineage>
</organism>
<name>A0A345P7X6_9GAMM</name>
<dbReference type="PANTHER" id="PTHR43798:SF33">
    <property type="entry name" value="HYDROLASE, PUTATIVE (AFU_ORTHOLOGUE AFUA_2G14860)-RELATED"/>
    <property type="match status" value="1"/>
</dbReference>
<feature type="transmembrane region" description="Helical" evidence="1">
    <location>
        <begin position="15"/>
        <end position="38"/>
    </location>
</feature>
<dbReference type="InterPro" id="IPR050266">
    <property type="entry name" value="AB_hydrolase_sf"/>
</dbReference>
<dbReference type="PRINTS" id="PR00111">
    <property type="entry name" value="ABHYDROLASE"/>
</dbReference>
<protein>
    <submittedName>
        <fullName evidence="3">Alpha/beta fold hydrolase</fullName>
    </submittedName>
</protein>